<dbReference type="GO" id="GO:0008179">
    <property type="term" value="F:adenylate cyclase binding"/>
    <property type="evidence" value="ECO:0007669"/>
    <property type="project" value="TreeGrafter"/>
</dbReference>
<feature type="compositionally biased region" description="Pro residues" evidence="5">
    <location>
        <begin position="263"/>
        <end position="279"/>
    </location>
</feature>
<evidence type="ECO:0000259" key="6">
    <source>
        <dbReference type="PROSITE" id="PS51329"/>
    </source>
</evidence>
<dbReference type="EMBL" id="CAJVCH010192645">
    <property type="protein sequence ID" value="CAG7730335.1"/>
    <property type="molecule type" value="Genomic_DNA"/>
</dbReference>
<organism evidence="7 8">
    <name type="scientific">Allacma fusca</name>
    <dbReference type="NCBI Taxonomy" id="39272"/>
    <lineage>
        <taxon>Eukaryota</taxon>
        <taxon>Metazoa</taxon>
        <taxon>Ecdysozoa</taxon>
        <taxon>Arthropoda</taxon>
        <taxon>Hexapoda</taxon>
        <taxon>Collembola</taxon>
        <taxon>Symphypleona</taxon>
        <taxon>Sminthuridae</taxon>
        <taxon>Allacma</taxon>
    </lineage>
</organism>
<feature type="domain" description="C-CAP/cofactor C-like" evidence="6">
    <location>
        <begin position="348"/>
        <end position="488"/>
    </location>
</feature>
<dbReference type="AlphaFoldDB" id="A0A8J2K0B2"/>
<feature type="region of interest" description="Disordered" evidence="5">
    <location>
        <begin position="252"/>
        <end position="279"/>
    </location>
</feature>
<dbReference type="GO" id="GO:0000902">
    <property type="term" value="P:cell morphogenesis"/>
    <property type="evidence" value="ECO:0007669"/>
    <property type="project" value="TreeGrafter"/>
</dbReference>
<dbReference type="SMART" id="SM00673">
    <property type="entry name" value="CARP"/>
    <property type="match status" value="2"/>
</dbReference>
<protein>
    <recommendedName>
        <fullName evidence="6">C-CAP/cofactor C-like domain-containing protein</fullName>
    </recommendedName>
</protein>
<accession>A0A8J2K0B2</accession>
<dbReference type="InterPro" id="IPR017901">
    <property type="entry name" value="C-CAP_CF_C-like"/>
</dbReference>
<dbReference type="InterPro" id="IPR053950">
    <property type="entry name" value="CAP_N"/>
</dbReference>
<evidence type="ECO:0000313" key="7">
    <source>
        <dbReference type="EMBL" id="CAG7730335.1"/>
    </source>
</evidence>
<comment type="subcellular location">
    <subcellularLocation>
        <location evidence="1">Cell membrane</location>
        <topology evidence="1">Peripheral membrane protein</topology>
    </subcellularLocation>
</comment>
<dbReference type="Pfam" id="PF21938">
    <property type="entry name" value="CAP_N"/>
    <property type="match status" value="1"/>
</dbReference>
<evidence type="ECO:0000256" key="2">
    <source>
        <dbReference type="ARBA" id="ARBA00007659"/>
    </source>
</evidence>
<dbReference type="PANTHER" id="PTHR10652:SF0">
    <property type="entry name" value="ADENYLYL CYCLASE-ASSOCIATED PROTEIN"/>
    <property type="match status" value="1"/>
</dbReference>
<evidence type="ECO:0000256" key="5">
    <source>
        <dbReference type="SAM" id="MobiDB-lite"/>
    </source>
</evidence>
<dbReference type="GO" id="GO:0005886">
    <property type="term" value="C:plasma membrane"/>
    <property type="evidence" value="ECO:0007669"/>
    <property type="project" value="UniProtKB-SubCell"/>
</dbReference>
<comment type="similarity">
    <text evidence="2">Belongs to the CAP family.</text>
</comment>
<dbReference type="OrthoDB" id="1601at2759"/>
<keyword evidence="3" id="KW-1003">Cell membrane</keyword>
<feature type="region of interest" description="Disordered" evidence="5">
    <location>
        <begin position="315"/>
        <end position="351"/>
    </location>
</feature>
<dbReference type="GO" id="GO:0007015">
    <property type="term" value="P:actin filament organization"/>
    <property type="evidence" value="ECO:0007669"/>
    <property type="project" value="TreeGrafter"/>
</dbReference>
<evidence type="ECO:0000313" key="8">
    <source>
        <dbReference type="Proteomes" id="UP000708208"/>
    </source>
</evidence>
<dbReference type="GO" id="GO:0003779">
    <property type="term" value="F:actin binding"/>
    <property type="evidence" value="ECO:0007669"/>
    <property type="project" value="InterPro"/>
</dbReference>
<dbReference type="PROSITE" id="PS51329">
    <property type="entry name" value="C_CAP_COFACTOR_C"/>
    <property type="match status" value="1"/>
</dbReference>
<dbReference type="InterPro" id="IPR006599">
    <property type="entry name" value="CARP_motif"/>
</dbReference>
<dbReference type="InterPro" id="IPR013912">
    <property type="entry name" value="Adenylate_cyclase-assoc_CAP_C"/>
</dbReference>
<evidence type="ECO:0000256" key="3">
    <source>
        <dbReference type="ARBA" id="ARBA00022475"/>
    </source>
</evidence>
<gene>
    <name evidence="7" type="ORF">AFUS01_LOCUS18985</name>
</gene>
<dbReference type="InterPro" id="IPR001837">
    <property type="entry name" value="Adenylate_cyclase-assoc_CAP"/>
</dbReference>
<proteinExistence type="inferred from homology"/>
<dbReference type="FunFam" id="2.160.20.70:FF:000001">
    <property type="entry name" value="Adenylyl cyclase-associated protein"/>
    <property type="match status" value="1"/>
</dbReference>
<dbReference type="InterPro" id="IPR028417">
    <property type="entry name" value="CAP_CS_C"/>
</dbReference>
<feature type="compositionally biased region" description="Polar residues" evidence="5">
    <location>
        <begin position="48"/>
        <end position="67"/>
    </location>
</feature>
<dbReference type="GO" id="GO:0005737">
    <property type="term" value="C:cytoplasm"/>
    <property type="evidence" value="ECO:0007669"/>
    <property type="project" value="TreeGrafter"/>
</dbReference>
<keyword evidence="8" id="KW-1185">Reference proteome</keyword>
<dbReference type="Proteomes" id="UP000708208">
    <property type="component" value="Unassembled WGS sequence"/>
</dbReference>
<feature type="region of interest" description="Disordered" evidence="5">
    <location>
        <begin position="48"/>
        <end position="79"/>
    </location>
</feature>
<sequence length="509" mass="55158">MSQNSTPDYGRLRTFWQAKTDSNEVAPQGDSASVNGVRKTTSKLSTLASKYSSPATTPVQSNNSFKNSTEKFDTSDTDSTNMADLAPSLLEFDQDIVGGNLAEFLQHAQGLGGEIAEHAALIRKAFGAQRNFLAVATRYAKPNDAEFQKLLTDTANAINEIQQFREKRRASPVFNHLSGVSESIPALAWVTIAPTPAPYIKEMNDAGQFYTNRVLKDFKDKPGHAEWARSWVALLTNLQTHVRKHHTTGLVWGKQPYAGGGAVPPPPAGGPPPPPPPPAFDLDLDNLNVSDDRAALFQELNRGENVTKGLKKVTSEMQTHKNPNLRAGGVVPEKGGASANHTSAPKAPTVKPPKLILEGKKWVVEHQIGQKELKIENVEMNQVVYMFGCKNSTIQIKGKLNSIVVDSCIKTAVVFDSLVASVEFVNCRDCQTQVMGTVPTITIDKVDGLQMFLSKDSLQVEIVSAKSSALNVMVPQASGDYAEWPIPEQFKTTIGPKGLVTISTESVGV</sequence>
<comment type="caution">
    <text evidence="7">The sequence shown here is derived from an EMBL/GenBank/DDBJ whole genome shotgun (WGS) entry which is preliminary data.</text>
</comment>
<evidence type="ECO:0000256" key="4">
    <source>
        <dbReference type="ARBA" id="ARBA00023136"/>
    </source>
</evidence>
<reference evidence="7" key="1">
    <citation type="submission" date="2021-06" db="EMBL/GenBank/DDBJ databases">
        <authorList>
            <person name="Hodson N. C."/>
            <person name="Mongue J. A."/>
            <person name="Jaron S. K."/>
        </authorList>
    </citation>
    <scope>NUCLEOTIDE SEQUENCE</scope>
</reference>
<dbReference type="PANTHER" id="PTHR10652">
    <property type="entry name" value="ADENYLYL CYCLASE-ASSOCIATED PROTEIN"/>
    <property type="match status" value="1"/>
</dbReference>
<dbReference type="GO" id="GO:0019933">
    <property type="term" value="P:cAMP-mediated signaling"/>
    <property type="evidence" value="ECO:0007669"/>
    <property type="project" value="TreeGrafter"/>
</dbReference>
<dbReference type="FunFam" id="1.25.40.330:FF:000001">
    <property type="entry name" value="Adenylyl cyclase-associated protein"/>
    <property type="match status" value="1"/>
</dbReference>
<name>A0A8J2K0B2_9HEXA</name>
<keyword evidence="4" id="KW-0472">Membrane</keyword>
<dbReference type="Pfam" id="PF08603">
    <property type="entry name" value="CAP_C"/>
    <property type="match status" value="1"/>
</dbReference>
<dbReference type="PROSITE" id="PS01089">
    <property type="entry name" value="CAP_2"/>
    <property type="match status" value="1"/>
</dbReference>
<evidence type="ECO:0000256" key="1">
    <source>
        <dbReference type="ARBA" id="ARBA00004202"/>
    </source>
</evidence>